<accession>A0ABD2PIS6</accession>
<comment type="caution">
    <text evidence="1">The sequence shown here is derived from an EMBL/GenBank/DDBJ whole genome shotgun (WGS) entry which is preliminary data.</text>
</comment>
<keyword evidence="2" id="KW-1185">Reference proteome</keyword>
<dbReference type="EMBL" id="JBJKFK010007658">
    <property type="protein sequence ID" value="KAL3307321.1"/>
    <property type="molecule type" value="Genomic_DNA"/>
</dbReference>
<proteinExistence type="predicted"/>
<sequence length="91" mass="10476">TLVERRLKAIVAAKDEIKQALRDDIDGQVFATSSDCWTSDARIEVHYIDRNWNLETLRIGAQLIFESHTGQHLHAIQKEILDSYNLQQSQV</sequence>
<dbReference type="AlphaFoldDB" id="A0ABD2PIS6"/>
<evidence type="ECO:0000313" key="2">
    <source>
        <dbReference type="Proteomes" id="UP001626550"/>
    </source>
</evidence>
<protein>
    <submittedName>
        <fullName evidence="1">Uncharacterized protein</fullName>
    </submittedName>
</protein>
<dbReference type="Proteomes" id="UP001626550">
    <property type="component" value="Unassembled WGS sequence"/>
</dbReference>
<name>A0ABD2PIS6_9PLAT</name>
<reference evidence="1 2" key="1">
    <citation type="submission" date="2024-11" db="EMBL/GenBank/DDBJ databases">
        <title>Adaptive evolution of stress response genes in parasites aligns with host niche diversity.</title>
        <authorList>
            <person name="Hahn C."/>
            <person name="Resl P."/>
        </authorList>
    </citation>
    <scope>NUCLEOTIDE SEQUENCE [LARGE SCALE GENOMIC DNA]</scope>
    <source>
        <strain evidence="1">EGGRZ-B1_66</strain>
        <tissue evidence="1">Body</tissue>
    </source>
</reference>
<evidence type="ECO:0000313" key="1">
    <source>
        <dbReference type="EMBL" id="KAL3307321.1"/>
    </source>
</evidence>
<organism evidence="1 2">
    <name type="scientific">Cichlidogyrus casuarinus</name>
    <dbReference type="NCBI Taxonomy" id="1844966"/>
    <lineage>
        <taxon>Eukaryota</taxon>
        <taxon>Metazoa</taxon>
        <taxon>Spiralia</taxon>
        <taxon>Lophotrochozoa</taxon>
        <taxon>Platyhelminthes</taxon>
        <taxon>Monogenea</taxon>
        <taxon>Monopisthocotylea</taxon>
        <taxon>Dactylogyridea</taxon>
        <taxon>Ancyrocephalidae</taxon>
        <taxon>Cichlidogyrus</taxon>
    </lineage>
</organism>
<gene>
    <name evidence="1" type="ORF">Ciccas_014169</name>
</gene>
<feature type="non-terminal residue" evidence="1">
    <location>
        <position position="91"/>
    </location>
</feature>
<feature type="non-terminal residue" evidence="1">
    <location>
        <position position="1"/>
    </location>
</feature>